<dbReference type="CDD" id="cd00027">
    <property type="entry name" value="BRCT"/>
    <property type="match status" value="1"/>
</dbReference>
<protein>
    <recommendedName>
        <fullName evidence="3">BRCT domain-containing protein</fullName>
    </recommendedName>
</protein>
<evidence type="ECO:0000313" key="1">
    <source>
        <dbReference type="EMBL" id="ADU61461.1"/>
    </source>
</evidence>
<reference evidence="1 2" key="2">
    <citation type="journal article" date="2014" name="Genome Announc.">
        <title>Complete Genome Sequence of the Subsurface, Mesophilic Sulfate-Reducing Bacterium Desulfovibrio aespoeensis Aspo-2.</title>
        <authorList>
            <person name="Pedersen K."/>
            <person name="Bengtsson A."/>
            <person name="Edlund J."/>
            <person name="Rabe L."/>
            <person name="Hazen T."/>
            <person name="Chakraborty R."/>
            <person name="Goodwin L."/>
            <person name="Shapiro N."/>
        </authorList>
    </citation>
    <scope>NUCLEOTIDE SEQUENCE [LARGE SCALE GENOMIC DNA]</scope>
    <source>
        <strain evidence="2">ATCC 700646 / DSM 10631 / Aspo-2</strain>
    </source>
</reference>
<dbReference type="RefSeq" id="WP_013513398.1">
    <property type="nucleotide sequence ID" value="NC_014844.1"/>
</dbReference>
<dbReference type="Proteomes" id="UP000002191">
    <property type="component" value="Chromosome"/>
</dbReference>
<dbReference type="InterPro" id="IPR036420">
    <property type="entry name" value="BRCT_dom_sf"/>
</dbReference>
<dbReference type="AlphaFoldDB" id="E6VXK3"/>
<evidence type="ECO:0000313" key="2">
    <source>
        <dbReference type="Proteomes" id="UP000002191"/>
    </source>
</evidence>
<dbReference type="Gene3D" id="3.40.50.10190">
    <property type="entry name" value="BRCT domain"/>
    <property type="match status" value="1"/>
</dbReference>
<dbReference type="SUPFAM" id="SSF52113">
    <property type="entry name" value="BRCT domain"/>
    <property type="match status" value="1"/>
</dbReference>
<reference evidence="2" key="1">
    <citation type="submission" date="2010-12" db="EMBL/GenBank/DDBJ databases">
        <title>Complete sequence of Desulfovibrio aespoeensis Aspo-2.</title>
        <authorList>
            <consortium name="US DOE Joint Genome Institute"/>
            <person name="Lucas S."/>
            <person name="Copeland A."/>
            <person name="Lapidus A."/>
            <person name="Cheng J.-F."/>
            <person name="Goodwin L."/>
            <person name="Pitluck S."/>
            <person name="Chertkov O."/>
            <person name="Misra M."/>
            <person name="Detter J.C."/>
            <person name="Han C."/>
            <person name="Tapia R."/>
            <person name="Land M."/>
            <person name="Hauser L."/>
            <person name="Kyrpides N."/>
            <person name="Ivanova N."/>
            <person name="Ovchinnikova G."/>
            <person name="Pedersen K."/>
            <person name="Jagevall S."/>
            <person name="Hazen T."/>
            <person name="Woyke T."/>
        </authorList>
    </citation>
    <scope>NUCLEOTIDE SEQUENCE [LARGE SCALE GENOMIC DNA]</scope>
    <source>
        <strain evidence="2">ATCC 700646 / DSM 10631 / Aspo-2</strain>
    </source>
</reference>
<accession>E6VXK3</accession>
<keyword evidence="2" id="KW-1185">Reference proteome</keyword>
<dbReference type="EMBL" id="CP002431">
    <property type="protein sequence ID" value="ADU61461.1"/>
    <property type="molecule type" value="Genomic_DNA"/>
</dbReference>
<name>E6VXK3_PSEA9</name>
<sequence length="120" mass="13358">MPESRARAIMVETGLAEEEYSDLSEWELWEAICKLPGSFRQQFYAPEICFTGFGRGKEKAMLQEIARMNGYIVRSDVTNGLTFLCCGPEPGPAKIEKAEFRGVEMISLESFLGAVGIPMP</sequence>
<evidence type="ECO:0008006" key="3">
    <source>
        <dbReference type="Google" id="ProtNLM"/>
    </source>
</evidence>
<dbReference type="STRING" id="643562.Daes_0439"/>
<proteinExistence type="predicted"/>
<dbReference type="OrthoDB" id="9132890at2"/>
<dbReference type="KEGG" id="das:Daes_0439"/>
<organism evidence="1 2">
    <name type="scientific">Pseudodesulfovibrio aespoeensis (strain ATCC 700646 / DSM 10631 / Aspo-2)</name>
    <name type="common">Desulfovibrio aespoeensis</name>
    <dbReference type="NCBI Taxonomy" id="643562"/>
    <lineage>
        <taxon>Bacteria</taxon>
        <taxon>Pseudomonadati</taxon>
        <taxon>Thermodesulfobacteriota</taxon>
        <taxon>Desulfovibrionia</taxon>
        <taxon>Desulfovibrionales</taxon>
        <taxon>Desulfovibrionaceae</taxon>
    </lineage>
</organism>
<gene>
    <name evidence="1" type="ordered locus">Daes_0439</name>
</gene>
<dbReference type="HOGENOM" id="CLU_103707_1_0_7"/>